<dbReference type="GO" id="GO:0008725">
    <property type="term" value="F:DNA-3-methyladenine glycosylase activity"/>
    <property type="evidence" value="ECO:0007669"/>
    <property type="project" value="InterPro"/>
</dbReference>
<dbReference type="GO" id="GO:0046872">
    <property type="term" value="F:metal ion binding"/>
    <property type="evidence" value="ECO:0007669"/>
    <property type="project" value="UniProtKB-KW"/>
</dbReference>
<keyword evidence="1" id="KW-0862">Zinc</keyword>
<dbReference type="PANTHER" id="PTHR30037">
    <property type="entry name" value="DNA-3-METHYLADENINE GLYCOSYLASE 1"/>
    <property type="match status" value="1"/>
</dbReference>
<dbReference type="Proteomes" id="UP000245506">
    <property type="component" value="Unassembled WGS sequence"/>
</dbReference>
<comment type="caution">
    <text evidence="2">The sequence shown here is derived from an EMBL/GenBank/DDBJ whole genome shotgun (WGS) entry which is preliminary data.</text>
</comment>
<feature type="binding site" evidence="1">
    <location>
        <position position="25"/>
    </location>
    <ligand>
        <name>Zn(2+)</name>
        <dbReference type="ChEBI" id="CHEBI:29105"/>
    </ligand>
</feature>
<dbReference type="OrthoDB" id="9807664at2"/>
<organism evidence="2 3">
    <name type="scientific">Leucothrix arctica</name>
    <dbReference type="NCBI Taxonomy" id="1481894"/>
    <lineage>
        <taxon>Bacteria</taxon>
        <taxon>Pseudomonadati</taxon>
        <taxon>Pseudomonadota</taxon>
        <taxon>Gammaproteobacteria</taxon>
        <taxon>Thiotrichales</taxon>
        <taxon>Thiotrichaceae</taxon>
        <taxon>Leucothrix</taxon>
    </lineage>
</organism>
<name>A0A317CIM1_9GAMM</name>
<proteinExistence type="predicted"/>
<sequence length="191" mass="21907">MHVSEDGKKRCFGGEKGKERYALYHDTEWGIPKHDDTMLFEMLILEGAQAGLSWETILNKREGYRIAFHDFDVVKVSTMSDAELEDRLQDPGIVRNKLKVFSTRKNALAFINIQQEFGSFDAYLWAYVDGQQIVNHWTEREQVPVSTEISEALSKDLKKRGMTFVGPTIMYAYMQSVGLVNDHLLGCCCRD</sequence>
<dbReference type="InterPro" id="IPR005019">
    <property type="entry name" value="Adenine_glyco"/>
</dbReference>
<dbReference type="Pfam" id="PF03352">
    <property type="entry name" value="Adenine_glyco"/>
    <property type="match status" value="1"/>
</dbReference>
<reference evidence="2 3" key="1">
    <citation type="submission" date="2018-05" db="EMBL/GenBank/DDBJ databases">
        <title>Leucothrix arctica sp. nov., isolated from Arctic seawater.</title>
        <authorList>
            <person name="Choi A."/>
            <person name="Baek K."/>
        </authorList>
    </citation>
    <scope>NUCLEOTIDE SEQUENCE [LARGE SCALE GENOMIC DNA]</scope>
    <source>
        <strain evidence="2 3">IMCC9719</strain>
    </source>
</reference>
<keyword evidence="3" id="KW-1185">Reference proteome</keyword>
<dbReference type="AlphaFoldDB" id="A0A317CIM1"/>
<dbReference type="InterPro" id="IPR011257">
    <property type="entry name" value="DNA_glycosylase"/>
</dbReference>
<evidence type="ECO:0000313" key="2">
    <source>
        <dbReference type="EMBL" id="PWQ96170.1"/>
    </source>
</evidence>
<evidence type="ECO:0000313" key="3">
    <source>
        <dbReference type="Proteomes" id="UP000245506"/>
    </source>
</evidence>
<dbReference type="SUPFAM" id="SSF48150">
    <property type="entry name" value="DNA-glycosylase"/>
    <property type="match status" value="1"/>
</dbReference>
<feature type="binding site" evidence="1">
    <location>
        <position position="183"/>
    </location>
    <ligand>
        <name>Zn(2+)</name>
        <dbReference type="ChEBI" id="CHEBI:29105"/>
    </ligand>
</feature>
<evidence type="ECO:0000256" key="1">
    <source>
        <dbReference type="PIRSR" id="PIRSR605019-1"/>
    </source>
</evidence>
<keyword evidence="1" id="KW-0479">Metal-binding</keyword>
<dbReference type="Gene3D" id="1.10.340.30">
    <property type="entry name" value="Hypothetical protein, domain 2"/>
    <property type="match status" value="1"/>
</dbReference>
<dbReference type="EMBL" id="QGKL01000029">
    <property type="protein sequence ID" value="PWQ96170.1"/>
    <property type="molecule type" value="Genomic_DNA"/>
</dbReference>
<feature type="binding site" evidence="1">
    <location>
        <position position="11"/>
    </location>
    <ligand>
        <name>Zn(2+)</name>
        <dbReference type="ChEBI" id="CHEBI:29105"/>
    </ligand>
</feature>
<feature type="binding site" evidence="1">
    <location>
        <position position="187"/>
    </location>
    <ligand>
        <name>Zn(2+)</name>
        <dbReference type="ChEBI" id="CHEBI:29105"/>
    </ligand>
</feature>
<gene>
    <name evidence="2" type="ORF">DKT75_09235</name>
</gene>
<accession>A0A317CIM1</accession>
<protein>
    <submittedName>
        <fullName evidence="2">DNA-3-methyladenine glycosylase I</fullName>
    </submittedName>
</protein>
<dbReference type="GO" id="GO:0006284">
    <property type="term" value="P:base-excision repair"/>
    <property type="evidence" value="ECO:0007669"/>
    <property type="project" value="InterPro"/>
</dbReference>
<dbReference type="InterPro" id="IPR052891">
    <property type="entry name" value="DNA-3mA_glycosylase"/>
</dbReference>
<dbReference type="PANTHER" id="PTHR30037:SF4">
    <property type="entry name" value="DNA-3-METHYLADENINE GLYCOSYLASE I"/>
    <property type="match status" value="1"/>
</dbReference>
<dbReference type="RefSeq" id="WP_109823142.1">
    <property type="nucleotide sequence ID" value="NZ_QGKL01000029.1"/>
</dbReference>